<gene>
    <name evidence="2" type="ORF">OSTQU699_LOCUS6529</name>
</gene>
<comment type="caution">
    <text evidence="2">The sequence shown here is derived from an EMBL/GenBank/DDBJ whole genome shotgun (WGS) entry which is preliminary data.</text>
</comment>
<sequence>VKNKEPSRRRSSVASRDFKILAGKPGGATRSSEGLMAQSSSLARSTTEGQERKPTVEDYEASQAAMEEMEGQLSKHASQLSEEAETPISGHSTHIGRPLRSPAARSGKTLPQINGGKKQKKQTGVSSLLRAQVGALLSHGSYSGAAEEVDCDMQ</sequence>
<proteinExistence type="predicted"/>
<feature type="region of interest" description="Disordered" evidence="1">
    <location>
        <begin position="1"/>
        <end position="126"/>
    </location>
</feature>
<name>A0A8S1J121_9CHLO</name>
<evidence type="ECO:0000256" key="1">
    <source>
        <dbReference type="SAM" id="MobiDB-lite"/>
    </source>
</evidence>
<feature type="compositionally biased region" description="Polar residues" evidence="1">
    <location>
        <begin position="29"/>
        <end position="48"/>
    </location>
</feature>
<feature type="non-terminal residue" evidence="2">
    <location>
        <position position="154"/>
    </location>
</feature>
<dbReference type="Proteomes" id="UP000708148">
    <property type="component" value="Unassembled WGS sequence"/>
</dbReference>
<keyword evidence="3" id="KW-1185">Reference proteome</keyword>
<reference evidence="2" key="1">
    <citation type="submission" date="2020-12" db="EMBL/GenBank/DDBJ databases">
        <authorList>
            <person name="Iha C."/>
        </authorList>
    </citation>
    <scope>NUCLEOTIDE SEQUENCE</scope>
</reference>
<accession>A0A8S1J121</accession>
<protein>
    <submittedName>
        <fullName evidence="2">Uncharacterized protein</fullName>
    </submittedName>
</protein>
<organism evidence="2 3">
    <name type="scientific">Ostreobium quekettii</name>
    <dbReference type="NCBI Taxonomy" id="121088"/>
    <lineage>
        <taxon>Eukaryota</taxon>
        <taxon>Viridiplantae</taxon>
        <taxon>Chlorophyta</taxon>
        <taxon>core chlorophytes</taxon>
        <taxon>Ulvophyceae</taxon>
        <taxon>TCBD clade</taxon>
        <taxon>Bryopsidales</taxon>
        <taxon>Ostreobineae</taxon>
        <taxon>Ostreobiaceae</taxon>
        <taxon>Ostreobium</taxon>
    </lineage>
</organism>
<evidence type="ECO:0000313" key="3">
    <source>
        <dbReference type="Proteomes" id="UP000708148"/>
    </source>
</evidence>
<dbReference type="EMBL" id="CAJHUC010001449">
    <property type="protein sequence ID" value="CAD7701166.1"/>
    <property type="molecule type" value="Genomic_DNA"/>
</dbReference>
<evidence type="ECO:0000313" key="2">
    <source>
        <dbReference type="EMBL" id="CAD7701166.1"/>
    </source>
</evidence>
<feature type="non-terminal residue" evidence="2">
    <location>
        <position position="1"/>
    </location>
</feature>
<dbReference type="AlphaFoldDB" id="A0A8S1J121"/>